<organism evidence="1 2">
    <name type="scientific">Engelhardtia mirabilis</name>
    <dbReference type="NCBI Taxonomy" id="2528011"/>
    <lineage>
        <taxon>Bacteria</taxon>
        <taxon>Pseudomonadati</taxon>
        <taxon>Planctomycetota</taxon>
        <taxon>Planctomycetia</taxon>
        <taxon>Planctomycetia incertae sedis</taxon>
        <taxon>Engelhardtia</taxon>
    </lineage>
</organism>
<evidence type="ECO:0008006" key="3">
    <source>
        <dbReference type="Google" id="ProtNLM"/>
    </source>
</evidence>
<proteinExistence type="predicted"/>
<dbReference type="Proteomes" id="UP000316921">
    <property type="component" value="Chromosome"/>
</dbReference>
<dbReference type="SUPFAM" id="SSF51219">
    <property type="entry name" value="TRAP-like"/>
    <property type="match status" value="1"/>
</dbReference>
<dbReference type="PANTHER" id="PTHR43657:SF1">
    <property type="entry name" value="ALTERED INHERITANCE OF MITOCHONDRIA PROTEIN 24, MITOCHONDRIAL"/>
    <property type="match status" value="1"/>
</dbReference>
<dbReference type="InterPro" id="IPR016031">
    <property type="entry name" value="Trp_RNA-bd_attenuator-like_dom"/>
</dbReference>
<sequence length="228" mass="24067">MKITIDSVGAFGSALVALEGDERFVSESGALYRSSVNVDVDVTTRTRGRGGLLGGLGRLLAGNSFFLSTYTLTDGGAGEVALAPTLEGEVRRIDLNGDRWTCAGASFLGAGSEVGLETRFQGLRGMVSGEGLFLVEAHGTGPLLVSAFGSIHELEVEDELVVDTGHLVAFEEGLDYTIDRAGGSWIQSFLGGEGFVLRLRGRGRVLLQSHDPGRFGALIGKLLPPRRQ</sequence>
<keyword evidence="2" id="KW-1185">Reference proteome</keyword>
<dbReference type="RefSeq" id="WP_145064254.1">
    <property type="nucleotide sequence ID" value="NZ_CP036287.1"/>
</dbReference>
<dbReference type="KEGG" id="pbap:Pla133_14860"/>
<name>A0A518BHI2_9BACT</name>
<dbReference type="InterPro" id="IPR002838">
    <property type="entry name" value="AIM24"/>
</dbReference>
<dbReference type="InterPro" id="IPR036983">
    <property type="entry name" value="AIM24_sf"/>
</dbReference>
<dbReference type="EMBL" id="CP036287">
    <property type="protein sequence ID" value="QDU66414.1"/>
    <property type="molecule type" value="Genomic_DNA"/>
</dbReference>
<dbReference type="Gene3D" id="3.60.160.10">
    <property type="entry name" value="Mitochondrial biogenesis AIM24"/>
    <property type="match status" value="1"/>
</dbReference>
<accession>A0A518BHI2</accession>
<reference evidence="1 2" key="1">
    <citation type="submission" date="2019-02" db="EMBL/GenBank/DDBJ databases">
        <title>Deep-cultivation of Planctomycetes and their phenomic and genomic characterization uncovers novel biology.</title>
        <authorList>
            <person name="Wiegand S."/>
            <person name="Jogler M."/>
            <person name="Boedeker C."/>
            <person name="Pinto D."/>
            <person name="Vollmers J."/>
            <person name="Rivas-Marin E."/>
            <person name="Kohn T."/>
            <person name="Peeters S.H."/>
            <person name="Heuer A."/>
            <person name="Rast P."/>
            <person name="Oberbeckmann S."/>
            <person name="Bunk B."/>
            <person name="Jeske O."/>
            <person name="Meyerdierks A."/>
            <person name="Storesund J.E."/>
            <person name="Kallscheuer N."/>
            <person name="Luecker S."/>
            <person name="Lage O.M."/>
            <person name="Pohl T."/>
            <person name="Merkel B.J."/>
            <person name="Hornburger P."/>
            <person name="Mueller R.-W."/>
            <person name="Bruemmer F."/>
            <person name="Labrenz M."/>
            <person name="Spormann A.M."/>
            <person name="Op den Camp H."/>
            <person name="Overmann J."/>
            <person name="Amann R."/>
            <person name="Jetten M.S.M."/>
            <person name="Mascher T."/>
            <person name="Medema M.H."/>
            <person name="Devos D.P."/>
            <person name="Kaster A.-K."/>
            <person name="Ovreas L."/>
            <person name="Rohde M."/>
            <person name="Galperin M.Y."/>
            <person name="Jogler C."/>
        </authorList>
    </citation>
    <scope>NUCLEOTIDE SEQUENCE [LARGE SCALE GENOMIC DNA]</scope>
    <source>
        <strain evidence="1 2">Pla133</strain>
    </source>
</reference>
<dbReference type="NCBIfam" id="TIGR00266">
    <property type="entry name" value="TIGR00266 family protein"/>
    <property type="match status" value="1"/>
</dbReference>
<evidence type="ECO:0000313" key="2">
    <source>
        <dbReference type="Proteomes" id="UP000316921"/>
    </source>
</evidence>
<dbReference type="AlphaFoldDB" id="A0A518BHI2"/>
<gene>
    <name evidence="1" type="ORF">Pla133_14860</name>
</gene>
<evidence type="ECO:0000313" key="1">
    <source>
        <dbReference type="EMBL" id="QDU66414.1"/>
    </source>
</evidence>
<dbReference type="PANTHER" id="PTHR43657">
    <property type="entry name" value="TRYPTOPHAN RNA-BINDING ATTENUATOR PROTEIN-LIKE PROTEIN"/>
    <property type="match status" value="1"/>
</dbReference>
<dbReference type="Pfam" id="PF01987">
    <property type="entry name" value="AIM24"/>
    <property type="match status" value="1"/>
</dbReference>
<protein>
    <recommendedName>
        <fullName evidence="3">TIGR00266 family protein</fullName>
    </recommendedName>
</protein>